<organism evidence="2 3">
    <name type="scientific">Quercus suber</name>
    <name type="common">Cork oak</name>
    <dbReference type="NCBI Taxonomy" id="58331"/>
    <lineage>
        <taxon>Eukaryota</taxon>
        <taxon>Viridiplantae</taxon>
        <taxon>Streptophyta</taxon>
        <taxon>Embryophyta</taxon>
        <taxon>Tracheophyta</taxon>
        <taxon>Spermatophyta</taxon>
        <taxon>Magnoliopsida</taxon>
        <taxon>eudicotyledons</taxon>
        <taxon>Gunneridae</taxon>
        <taxon>Pentapetalae</taxon>
        <taxon>rosids</taxon>
        <taxon>fabids</taxon>
        <taxon>Fagales</taxon>
        <taxon>Fagaceae</taxon>
        <taxon>Quercus</taxon>
    </lineage>
</organism>
<dbReference type="AlphaFoldDB" id="A0AAW0JLL4"/>
<dbReference type="EMBL" id="PKMF04000517">
    <property type="protein sequence ID" value="KAK7827670.1"/>
    <property type="molecule type" value="Genomic_DNA"/>
</dbReference>
<comment type="caution">
    <text evidence="2">The sequence shown here is derived from an EMBL/GenBank/DDBJ whole genome shotgun (WGS) entry which is preliminary data.</text>
</comment>
<proteinExistence type="predicted"/>
<name>A0AAW0JLL4_QUESU</name>
<feature type="domain" description="DUF2921" evidence="1">
    <location>
        <begin position="26"/>
        <end position="60"/>
    </location>
</feature>
<sequence length="99" mass="10953">MLMGFPNPSTGMEFEFPGPNSTLIAEGAWDCPIRLSLRFPAVSSLRNWRSIVGEIWSKKDTSVYELEYLSDCGSVNCNPLGGSIGHLPNWIAFRGLQCD</sequence>
<evidence type="ECO:0000313" key="3">
    <source>
        <dbReference type="Proteomes" id="UP000237347"/>
    </source>
</evidence>
<evidence type="ECO:0000259" key="1">
    <source>
        <dbReference type="Pfam" id="PF25333"/>
    </source>
</evidence>
<dbReference type="Pfam" id="PF25333">
    <property type="entry name" value="DUF2921_N"/>
    <property type="match status" value="1"/>
</dbReference>
<dbReference type="PANTHER" id="PTHR33389">
    <property type="entry name" value="FAMILY PROTEIN, PUTATIVE (DUF2921)-RELATED"/>
    <property type="match status" value="1"/>
</dbReference>
<dbReference type="InterPro" id="IPR057425">
    <property type="entry name" value="DUF2921_N"/>
</dbReference>
<evidence type="ECO:0000313" key="2">
    <source>
        <dbReference type="EMBL" id="KAK7827670.1"/>
    </source>
</evidence>
<gene>
    <name evidence="2" type="ORF">CFP56_030894</name>
</gene>
<dbReference type="Proteomes" id="UP000237347">
    <property type="component" value="Unassembled WGS sequence"/>
</dbReference>
<protein>
    <recommendedName>
        <fullName evidence="1">DUF2921 domain-containing protein</fullName>
    </recommendedName>
</protein>
<reference evidence="2 3" key="1">
    <citation type="journal article" date="2018" name="Sci. Data">
        <title>The draft genome sequence of cork oak.</title>
        <authorList>
            <person name="Ramos A.M."/>
            <person name="Usie A."/>
            <person name="Barbosa P."/>
            <person name="Barros P.M."/>
            <person name="Capote T."/>
            <person name="Chaves I."/>
            <person name="Simoes F."/>
            <person name="Abreu I."/>
            <person name="Carrasquinho I."/>
            <person name="Faro C."/>
            <person name="Guimaraes J.B."/>
            <person name="Mendonca D."/>
            <person name="Nobrega F."/>
            <person name="Rodrigues L."/>
            <person name="Saibo N.J.M."/>
            <person name="Varela M.C."/>
            <person name="Egas C."/>
            <person name="Matos J."/>
            <person name="Miguel C.M."/>
            <person name="Oliveira M.M."/>
            <person name="Ricardo C.P."/>
            <person name="Goncalves S."/>
        </authorList>
    </citation>
    <scope>NUCLEOTIDE SEQUENCE [LARGE SCALE GENOMIC DNA]</scope>
    <source>
        <strain evidence="3">cv. HL8</strain>
    </source>
</reference>
<accession>A0AAW0JLL4</accession>
<dbReference type="PANTHER" id="PTHR33389:SF18">
    <property type="entry name" value="OS01G0677900 PROTEIN"/>
    <property type="match status" value="1"/>
</dbReference>
<keyword evidence="3" id="KW-1185">Reference proteome</keyword>